<evidence type="ECO:0000313" key="2">
    <source>
        <dbReference type="EMBL" id="GJM51849.1"/>
    </source>
</evidence>
<evidence type="ECO:0000313" key="4">
    <source>
        <dbReference type="Proteomes" id="UP001208692"/>
    </source>
</evidence>
<dbReference type="Pfam" id="PF19775">
    <property type="entry name" value="DUF6261"/>
    <property type="match status" value="1"/>
</dbReference>
<evidence type="ECO:0000313" key="3">
    <source>
        <dbReference type="Proteomes" id="UP001207736"/>
    </source>
</evidence>
<name>A0AAV5ATS5_9FLAO</name>
<comment type="caution">
    <text evidence="1">The sequence shown here is derived from an EMBL/GenBank/DDBJ whole genome shotgun (WGS) entry which is preliminary data.</text>
</comment>
<keyword evidence="4" id="KW-1185">Reference proteome</keyword>
<protein>
    <submittedName>
        <fullName evidence="1">Uncharacterized protein</fullName>
    </submittedName>
</protein>
<dbReference type="EMBL" id="BQKA01000033">
    <property type="protein sequence ID" value="GJM50696.1"/>
    <property type="molecule type" value="Genomic_DNA"/>
</dbReference>
<reference evidence="1 4" key="1">
    <citation type="submission" date="2021-11" db="EMBL/GenBank/DDBJ databases">
        <title>Draft genome sequence of Capnocytophaga sp. strain KC07075 isolated from cat oral cavity.</title>
        <authorList>
            <person name="Suzuki M."/>
            <person name="Imaoka K."/>
            <person name="Kimura M."/>
            <person name="Morikawa S."/>
            <person name="Maeda K."/>
        </authorList>
    </citation>
    <scope>NUCLEOTIDE SEQUENCE</scope>
    <source>
        <strain evidence="1">KC07075</strain>
        <strain evidence="2 4">KC07079</strain>
    </source>
</reference>
<gene>
    <name evidence="1" type="ORF">RCZ15_16690</name>
    <name evidence="2" type="ORF">RCZ16_01670</name>
</gene>
<accession>A0AAV5ATS5</accession>
<evidence type="ECO:0000313" key="1">
    <source>
        <dbReference type="EMBL" id="GJM50696.1"/>
    </source>
</evidence>
<dbReference type="InterPro" id="IPR046228">
    <property type="entry name" value="DUF6261"/>
</dbReference>
<organism evidence="1 3">
    <name type="scientific">Capnocytophaga catalasegens</name>
    <dbReference type="NCBI Taxonomy" id="1004260"/>
    <lineage>
        <taxon>Bacteria</taxon>
        <taxon>Pseudomonadati</taxon>
        <taxon>Bacteroidota</taxon>
        <taxon>Flavobacteriia</taxon>
        <taxon>Flavobacteriales</taxon>
        <taxon>Flavobacteriaceae</taxon>
        <taxon>Capnocytophaga</taxon>
    </lineage>
</organism>
<dbReference type="Proteomes" id="UP001208692">
    <property type="component" value="Unassembled WGS sequence"/>
</dbReference>
<dbReference type="EMBL" id="BQKB01000007">
    <property type="protein sequence ID" value="GJM51849.1"/>
    <property type="molecule type" value="Genomic_DNA"/>
</dbReference>
<sequence>MFGYLSEDKTYRQKQMKQRVVTSKIFNMNKLHNKVRITEIGDVANRLAVIYKGTATLQDDAFLKTLFSEIQTQGDQITEAVKKDKAVSNLEDADAERDEAIRVLDKMLKAYEVFPVESTKAHGQKIAAIFKKYGVKITEENYSSQSNLIDSLLKDLSANEVQVSVTALSGVGEAITQIRTTQEEFSKVRLQYEEAFTENLSKVSASSLRKPLLGLINKKLIPYLVAMTLVDGAKYTTFADKVSKVINDMNEVVKGRAKKK</sequence>
<dbReference type="Proteomes" id="UP001207736">
    <property type="component" value="Unassembled WGS sequence"/>
</dbReference>
<proteinExistence type="predicted"/>
<dbReference type="AlphaFoldDB" id="A0AAV5ATS5"/>